<feature type="domain" description="Pectinesterase catalytic" evidence="11">
    <location>
        <begin position="55"/>
        <end position="344"/>
    </location>
</feature>
<protein>
    <recommendedName>
        <fullName evidence="4">pectinesterase</fullName>
        <ecNumber evidence="4">3.1.1.11</ecNumber>
    </recommendedName>
</protein>
<organism evidence="12 13">
    <name type="scientific">Pisum sativum</name>
    <name type="common">Garden pea</name>
    <name type="synonym">Lathyrus oleraceus</name>
    <dbReference type="NCBI Taxonomy" id="3888"/>
    <lineage>
        <taxon>Eukaryota</taxon>
        <taxon>Viridiplantae</taxon>
        <taxon>Streptophyta</taxon>
        <taxon>Embryophyta</taxon>
        <taxon>Tracheophyta</taxon>
        <taxon>Spermatophyta</taxon>
        <taxon>Magnoliopsida</taxon>
        <taxon>eudicotyledons</taxon>
        <taxon>Gunneridae</taxon>
        <taxon>Pentapetalae</taxon>
        <taxon>rosids</taxon>
        <taxon>fabids</taxon>
        <taxon>Fabales</taxon>
        <taxon>Fabaceae</taxon>
        <taxon>Papilionoideae</taxon>
        <taxon>50 kb inversion clade</taxon>
        <taxon>NPAAA clade</taxon>
        <taxon>Hologalegina</taxon>
        <taxon>IRL clade</taxon>
        <taxon>Fabeae</taxon>
        <taxon>Lathyrus</taxon>
    </lineage>
</organism>
<accession>A0A9D4X651</accession>
<evidence type="ECO:0000256" key="10">
    <source>
        <dbReference type="SAM" id="SignalP"/>
    </source>
</evidence>
<keyword evidence="8" id="KW-0378">Hydrolase</keyword>
<keyword evidence="13" id="KW-1185">Reference proteome</keyword>
<keyword evidence="9" id="KW-0063">Aspartyl esterase</keyword>
<dbReference type="SUPFAM" id="SSF51126">
    <property type="entry name" value="Pectin lyase-like"/>
    <property type="match status" value="1"/>
</dbReference>
<proteinExistence type="inferred from homology"/>
<gene>
    <name evidence="12" type="ORF">KIW84_040689</name>
</gene>
<dbReference type="GO" id="GO:0030599">
    <property type="term" value="F:pectinesterase activity"/>
    <property type="evidence" value="ECO:0007669"/>
    <property type="project" value="UniProtKB-EC"/>
</dbReference>
<dbReference type="Gene3D" id="2.160.20.10">
    <property type="entry name" value="Single-stranded right-handed beta-helix, Pectin lyase-like"/>
    <property type="match status" value="1"/>
</dbReference>
<dbReference type="InterPro" id="IPR011050">
    <property type="entry name" value="Pectin_lyase_fold/virulence"/>
</dbReference>
<evidence type="ECO:0000256" key="8">
    <source>
        <dbReference type="ARBA" id="ARBA00022801"/>
    </source>
</evidence>
<keyword evidence="7 10" id="KW-0732">Signal</keyword>
<evidence type="ECO:0000256" key="6">
    <source>
        <dbReference type="ARBA" id="ARBA00022525"/>
    </source>
</evidence>
<reference evidence="12 13" key="1">
    <citation type="journal article" date="2022" name="Nat. Genet.">
        <title>Improved pea reference genome and pan-genome highlight genomic features and evolutionary characteristics.</title>
        <authorList>
            <person name="Yang T."/>
            <person name="Liu R."/>
            <person name="Luo Y."/>
            <person name="Hu S."/>
            <person name="Wang D."/>
            <person name="Wang C."/>
            <person name="Pandey M.K."/>
            <person name="Ge S."/>
            <person name="Xu Q."/>
            <person name="Li N."/>
            <person name="Li G."/>
            <person name="Huang Y."/>
            <person name="Saxena R.K."/>
            <person name="Ji Y."/>
            <person name="Li M."/>
            <person name="Yan X."/>
            <person name="He Y."/>
            <person name="Liu Y."/>
            <person name="Wang X."/>
            <person name="Xiang C."/>
            <person name="Varshney R.K."/>
            <person name="Ding H."/>
            <person name="Gao S."/>
            <person name="Zong X."/>
        </authorList>
    </citation>
    <scope>NUCLEOTIDE SEQUENCE [LARGE SCALE GENOMIC DNA]</scope>
    <source>
        <strain evidence="12 13">cv. Zhongwan 6</strain>
    </source>
</reference>
<evidence type="ECO:0000313" key="12">
    <source>
        <dbReference type="EMBL" id="KAI5415334.1"/>
    </source>
</evidence>
<dbReference type="InterPro" id="IPR012334">
    <property type="entry name" value="Pectin_lyas_fold"/>
</dbReference>
<dbReference type="OrthoDB" id="2019149at2759"/>
<evidence type="ECO:0000256" key="1">
    <source>
        <dbReference type="ARBA" id="ARBA00004191"/>
    </source>
</evidence>
<feature type="chain" id="PRO_5038581937" description="pectinesterase" evidence="10">
    <location>
        <begin position="25"/>
        <end position="353"/>
    </location>
</feature>
<dbReference type="Pfam" id="PF01095">
    <property type="entry name" value="Pectinesterase"/>
    <property type="match status" value="1"/>
</dbReference>
<evidence type="ECO:0000256" key="2">
    <source>
        <dbReference type="ARBA" id="ARBA00005184"/>
    </source>
</evidence>
<evidence type="ECO:0000313" key="13">
    <source>
        <dbReference type="Proteomes" id="UP001058974"/>
    </source>
</evidence>
<evidence type="ECO:0000256" key="9">
    <source>
        <dbReference type="ARBA" id="ARBA00023085"/>
    </source>
</evidence>
<sequence length="353" mass="39562">MGHVKTGAKLLVTLTLVLLHLIPAIPTFSEFNRHHEITLLDKHFTAAEYGARVVRVRKDGTGDFRTVTDAVKSIPSGNKRRVVVWIGMGEYREKITVDKSKGFVTFYGERNGNDNDIPIITYDATALHYGTLDSATVAVDADYFVAVNIAFVNSSPMPKENSVGGQALAMRISGDKAAFYNCKFIGFQDTLCDDKGRHFFKDCFIQGTYDFIFGNGKSIYLRTTIESVAKGLNVITAQGRENMSEDTGFTFVHCKVTGSGYRNTYLGRGWRRSPRVVFAYTYMDSVVNSVGWFHHHESNETIYFGEYKCIGPGAASSARRLKYQRILSDEEARPFLSMAYIQGDDWVRPPPKL</sequence>
<comment type="subcellular location">
    <subcellularLocation>
        <location evidence="1">Secreted</location>
        <location evidence="1">Cell wall</location>
    </subcellularLocation>
</comment>
<comment type="pathway">
    <text evidence="2">Glycan metabolism; pectin degradation; 2-dehydro-3-deoxy-D-gluconate from pectin: step 1/5.</text>
</comment>
<dbReference type="EC" id="3.1.1.11" evidence="4"/>
<evidence type="ECO:0000256" key="7">
    <source>
        <dbReference type="ARBA" id="ARBA00022729"/>
    </source>
</evidence>
<evidence type="ECO:0000256" key="5">
    <source>
        <dbReference type="ARBA" id="ARBA00022512"/>
    </source>
</evidence>
<comment type="similarity">
    <text evidence="3">Belongs to the pectinesterase family.</text>
</comment>
<keyword evidence="5" id="KW-0134">Cell wall</keyword>
<dbReference type="InterPro" id="IPR000070">
    <property type="entry name" value="Pectinesterase_cat"/>
</dbReference>
<dbReference type="AlphaFoldDB" id="A0A9D4X651"/>
<evidence type="ECO:0000256" key="3">
    <source>
        <dbReference type="ARBA" id="ARBA00008891"/>
    </source>
</evidence>
<dbReference type="EMBL" id="JAMSHJ010000004">
    <property type="protein sequence ID" value="KAI5415334.1"/>
    <property type="molecule type" value="Genomic_DNA"/>
</dbReference>
<dbReference type="GO" id="GO:0042545">
    <property type="term" value="P:cell wall modification"/>
    <property type="evidence" value="ECO:0007669"/>
    <property type="project" value="InterPro"/>
</dbReference>
<dbReference type="FunFam" id="2.160.20.10:FF:000008">
    <property type="entry name" value="Pectinesterase"/>
    <property type="match status" value="1"/>
</dbReference>
<dbReference type="PANTHER" id="PTHR31321">
    <property type="entry name" value="ACYL-COA THIOESTER HYDROLASE YBHC-RELATED"/>
    <property type="match status" value="1"/>
</dbReference>
<evidence type="ECO:0000256" key="4">
    <source>
        <dbReference type="ARBA" id="ARBA00013229"/>
    </source>
</evidence>
<feature type="signal peptide" evidence="10">
    <location>
        <begin position="1"/>
        <end position="24"/>
    </location>
</feature>
<dbReference type="Proteomes" id="UP001058974">
    <property type="component" value="Chromosome 4"/>
</dbReference>
<comment type="caution">
    <text evidence="12">The sequence shown here is derived from an EMBL/GenBank/DDBJ whole genome shotgun (WGS) entry which is preliminary data.</text>
</comment>
<keyword evidence="6" id="KW-0964">Secreted</keyword>
<name>A0A9D4X651_PEA</name>
<dbReference type="PANTHER" id="PTHR31321:SF126">
    <property type="entry name" value="PECTINESTERASE"/>
    <property type="match status" value="1"/>
</dbReference>
<dbReference type="Gramene" id="Psat04G0068900-T1">
    <property type="protein sequence ID" value="KAI5415334.1"/>
    <property type="gene ID" value="KIW84_040689"/>
</dbReference>
<evidence type="ECO:0000259" key="11">
    <source>
        <dbReference type="Pfam" id="PF01095"/>
    </source>
</evidence>
<dbReference type="GO" id="GO:0045490">
    <property type="term" value="P:pectin catabolic process"/>
    <property type="evidence" value="ECO:0007669"/>
    <property type="project" value="TreeGrafter"/>
</dbReference>